<accession>A0A7H0I0T2</accession>
<dbReference type="InterPro" id="IPR032710">
    <property type="entry name" value="NTF2-like_dom_sf"/>
</dbReference>
<dbReference type="Proteomes" id="UP000516230">
    <property type="component" value="Chromosome"/>
</dbReference>
<keyword evidence="3" id="KW-0732">Signal</keyword>
<proteinExistence type="predicted"/>
<dbReference type="SUPFAM" id="SSF54427">
    <property type="entry name" value="NTF2-like"/>
    <property type="match status" value="1"/>
</dbReference>
<keyword evidence="5" id="KW-1185">Reference proteome</keyword>
<dbReference type="EMBL" id="CP060825">
    <property type="protein sequence ID" value="QNP66398.1"/>
    <property type="molecule type" value="Genomic_DNA"/>
</dbReference>
<reference evidence="4 5" key="1">
    <citation type="submission" date="2020-08" db="EMBL/GenBank/DDBJ databases">
        <title>A novel species.</title>
        <authorList>
            <person name="Gao J."/>
        </authorList>
    </citation>
    <scope>NUCLEOTIDE SEQUENCE [LARGE SCALE GENOMIC DNA]</scope>
    <source>
        <strain evidence="4 5">CRPJ-33</strain>
    </source>
</reference>
<feature type="signal peptide" evidence="3">
    <location>
        <begin position="1"/>
        <end position="28"/>
    </location>
</feature>
<evidence type="ECO:0000256" key="1">
    <source>
        <dbReference type="ARBA" id="ARBA00004370"/>
    </source>
</evidence>
<evidence type="ECO:0008006" key="6">
    <source>
        <dbReference type="Google" id="ProtNLM"/>
    </source>
</evidence>
<dbReference type="KEGG" id="sgj:IAG43_28045"/>
<sequence length="161" mass="16861">MSGRTALAARTALVLAVLLCAFAGWSYAQTRADDSLSFAAAREDALADGKRRVADLTSFDAKAPDVSRRTWLDAATGPLREDLARSPGATDTTARARVTDAALTALDDRTGTAELIATVDVVTTPPGAEPHTERKRLDATLARTADGWKIRSLAAVPVGGV</sequence>
<dbReference type="PANTHER" id="PTHR37042:SF4">
    <property type="entry name" value="OUTER MEMBRANE PROTEIN RV1973"/>
    <property type="match status" value="1"/>
</dbReference>
<evidence type="ECO:0000256" key="3">
    <source>
        <dbReference type="SAM" id="SignalP"/>
    </source>
</evidence>
<name>A0A7H0I0T2_9ACTN</name>
<dbReference type="GO" id="GO:0016020">
    <property type="term" value="C:membrane"/>
    <property type="evidence" value="ECO:0007669"/>
    <property type="project" value="UniProtKB-SubCell"/>
</dbReference>
<evidence type="ECO:0000313" key="4">
    <source>
        <dbReference type="EMBL" id="QNP66398.1"/>
    </source>
</evidence>
<comment type="subcellular location">
    <subcellularLocation>
        <location evidence="1">Membrane</location>
    </subcellularLocation>
</comment>
<protein>
    <recommendedName>
        <fullName evidence="6">SnoaL-like domain-containing protein</fullName>
    </recommendedName>
</protein>
<gene>
    <name evidence="4" type="ORF">IAG43_28045</name>
</gene>
<evidence type="ECO:0000256" key="2">
    <source>
        <dbReference type="ARBA" id="ARBA00023136"/>
    </source>
</evidence>
<organism evidence="4 5">
    <name type="scientific">Streptomyces genisteinicus</name>
    <dbReference type="NCBI Taxonomy" id="2768068"/>
    <lineage>
        <taxon>Bacteria</taxon>
        <taxon>Bacillati</taxon>
        <taxon>Actinomycetota</taxon>
        <taxon>Actinomycetes</taxon>
        <taxon>Kitasatosporales</taxon>
        <taxon>Streptomycetaceae</taxon>
        <taxon>Streptomyces</taxon>
    </lineage>
</organism>
<feature type="chain" id="PRO_5028806275" description="SnoaL-like domain-containing protein" evidence="3">
    <location>
        <begin position="29"/>
        <end position="161"/>
    </location>
</feature>
<evidence type="ECO:0000313" key="5">
    <source>
        <dbReference type="Proteomes" id="UP000516230"/>
    </source>
</evidence>
<keyword evidence="2" id="KW-0472">Membrane</keyword>
<dbReference type="AlphaFoldDB" id="A0A7H0I0T2"/>
<dbReference type="PANTHER" id="PTHR37042">
    <property type="entry name" value="OUTER MEMBRANE PROTEIN RV1973"/>
    <property type="match status" value="1"/>
</dbReference>
<dbReference type="RefSeq" id="WP_187743457.1">
    <property type="nucleotide sequence ID" value="NZ_CP060825.1"/>
</dbReference>